<evidence type="ECO:0000313" key="2">
    <source>
        <dbReference type="EnsemblPlants" id="OBART02G30510.1"/>
    </source>
</evidence>
<dbReference type="Proteomes" id="UP000026960">
    <property type="component" value="Chromosome 2"/>
</dbReference>
<sequence>MRASRRWRRASPRRRRRAPPPWTPTPTRAAQPRRVGGRGQLRDAHGPRHAGDAVRDGRGHGLLAHLAAVLAVPRVVPPAVRPGVQPQVVEHLRLRGVLRAAVQRPPLRHAQPVGLLLLQRLHLPGQLRRQLLLRRLPQQGHRLVRLDVAAKLLLRLWPGQRGVVRPIRRAHRPRPQQALAPVPARAKPWLLLHLLPPVVVVIGVPVARVVQPGAILVHADGVQLARRLALLHQAVRDDGRRESAVRVVVGVLQPADDHRLRHGDHAPADERVLGAEQGGGGGHEGDVPRVGVLHPRHVLQGPGLAGERAGGHHVLRRRRGAQAVGAEPPRRRRRLHHVPGVRAGQERRHHREHAAADVQRRLRRQEQQDRVRRRRLQLRTPRAPPNAHPGMVRMDTWVN</sequence>
<keyword evidence="3" id="KW-1185">Reference proteome</keyword>
<feature type="compositionally biased region" description="Basic residues" evidence="1">
    <location>
        <begin position="1"/>
        <end position="18"/>
    </location>
</feature>
<dbReference type="HOGENOM" id="CLU_044011_0_0_1"/>
<organism evidence="2">
    <name type="scientific">Oryza barthii</name>
    <dbReference type="NCBI Taxonomy" id="65489"/>
    <lineage>
        <taxon>Eukaryota</taxon>
        <taxon>Viridiplantae</taxon>
        <taxon>Streptophyta</taxon>
        <taxon>Embryophyta</taxon>
        <taxon>Tracheophyta</taxon>
        <taxon>Spermatophyta</taxon>
        <taxon>Magnoliopsida</taxon>
        <taxon>Liliopsida</taxon>
        <taxon>Poales</taxon>
        <taxon>Poaceae</taxon>
        <taxon>BOP clade</taxon>
        <taxon>Oryzoideae</taxon>
        <taxon>Oryzeae</taxon>
        <taxon>Oryzinae</taxon>
        <taxon>Oryza</taxon>
    </lineage>
</organism>
<feature type="region of interest" description="Disordered" evidence="1">
    <location>
        <begin position="1"/>
        <end position="56"/>
    </location>
</feature>
<feature type="compositionally biased region" description="Basic residues" evidence="1">
    <location>
        <begin position="311"/>
        <end position="320"/>
    </location>
</feature>
<feature type="compositionally biased region" description="Low complexity" evidence="1">
    <location>
        <begin position="25"/>
        <end position="34"/>
    </location>
</feature>
<evidence type="ECO:0000256" key="1">
    <source>
        <dbReference type="SAM" id="MobiDB-lite"/>
    </source>
</evidence>
<dbReference type="STRING" id="65489.A0A0D3F9T4"/>
<reference evidence="2" key="1">
    <citation type="journal article" date="2009" name="Rice">
        <title>De Novo Next Generation Sequencing of Plant Genomes.</title>
        <authorList>
            <person name="Rounsley S."/>
            <person name="Marri P.R."/>
            <person name="Yu Y."/>
            <person name="He R."/>
            <person name="Sisneros N."/>
            <person name="Goicoechea J.L."/>
            <person name="Lee S.J."/>
            <person name="Angelova A."/>
            <person name="Kudrna D."/>
            <person name="Luo M."/>
            <person name="Affourtit J."/>
            <person name="Desany B."/>
            <person name="Knight J."/>
            <person name="Niazi F."/>
            <person name="Egholm M."/>
            <person name="Wing R.A."/>
        </authorList>
    </citation>
    <scope>NUCLEOTIDE SEQUENCE [LARGE SCALE GENOMIC DNA]</scope>
    <source>
        <strain evidence="2">cv. IRGC 105608</strain>
    </source>
</reference>
<proteinExistence type="predicted"/>
<feature type="compositionally biased region" description="Basic residues" evidence="1">
    <location>
        <begin position="330"/>
        <end position="339"/>
    </location>
</feature>
<feature type="compositionally biased region" description="Basic and acidic residues" evidence="1">
    <location>
        <begin position="353"/>
        <end position="370"/>
    </location>
</feature>
<protein>
    <submittedName>
        <fullName evidence="2">Uncharacterized protein</fullName>
    </submittedName>
</protein>
<dbReference type="PaxDb" id="65489-OBART02G30510.1"/>
<dbReference type="AlphaFoldDB" id="A0A0D3F9T4"/>
<feature type="region of interest" description="Disordered" evidence="1">
    <location>
        <begin position="302"/>
        <end position="389"/>
    </location>
</feature>
<reference evidence="2" key="2">
    <citation type="submission" date="2015-03" db="UniProtKB">
        <authorList>
            <consortium name="EnsemblPlants"/>
        </authorList>
    </citation>
    <scope>IDENTIFICATION</scope>
</reference>
<accession>A0A0D3F9T4</accession>
<feature type="compositionally biased region" description="Basic and acidic residues" evidence="1">
    <location>
        <begin position="40"/>
        <end position="56"/>
    </location>
</feature>
<dbReference type="EnsemblPlants" id="OBART02G30510.1">
    <property type="protein sequence ID" value="OBART02G30510.1"/>
    <property type="gene ID" value="OBART02G30510"/>
</dbReference>
<evidence type="ECO:0000313" key="3">
    <source>
        <dbReference type="Proteomes" id="UP000026960"/>
    </source>
</evidence>
<dbReference type="Gramene" id="OBART02G30510.1">
    <property type="protein sequence ID" value="OBART02G30510.1"/>
    <property type="gene ID" value="OBART02G30510"/>
</dbReference>
<name>A0A0D3F9T4_9ORYZ</name>